<feature type="transmembrane region" description="Helical" evidence="6">
    <location>
        <begin position="255"/>
        <end position="273"/>
    </location>
</feature>
<name>A0A1N7LI24_9PROT</name>
<evidence type="ECO:0000256" key="4">
    <source>
        <dbReference type="ARBA" id="ARBA00022989"/>
    </source>
</evidence>
<organism evidence="8 9">
    <name type="scientific">Insolitispirillum peregrinum</name>
    <dbReference type="NCBI Taxonomy" id="80876"/>
    <lineage>
        <taxon>Bacteria</taxon>
        <taxon>Pseudomonadati</taxon>
        <taxon>Pseudomonadota</taxon>
        <taxon>Alphaproteobacteria</taxon>
        <taxon>Rhodospirillales</taxon>
        <taxon>Novispirillaceae</taxon>
        <taxon>Insolitispirillum</taxon>
    </lineage>
</organism>
<evidence type="ECO:0000256" key="6">
    <source>
        <dbReference type="SAM" id="Phobius"/>
    </source>
</evidence>
<dbReference type="InterPro" id="IPR037185">
    <property type="entry name" value="EmrE-like"/>
</dbReference>
<feature type="transmembrane region" description="Helical" evidence="6">
    <location>
        <begin position="69"/>
        <end position="88"/>
    </location>
</feature>
<dbReference type="PANTHER" id="PTHR32322:SF2">
    <property type="entry name" value="EAMA DOMAIN-CONTAINING PROTEIN"/>
    <property type="match status" value="1"/>
</dbReference>
<feature type="domain" description="EamA" evidence="7">
    <location>
        <begin position="11"/>
        <end position="143"/>
    </location>
</feature>
<accession>A0A1N7LI24</accession>
<sequence>MDTRKPLDGLAIGLMLLLAVTWGMQQITLKMAAADISPMMMIGLRSGIAALLVAGLLKLRGERLLAPQMPWGGALAIGLLFGVEFVLLGEALRFTSAGHVVVFLYTGPIFAALGLHWKLPAERLMPLQWGGVLLAFGGIICAFLLRPSTGNSADSAAMMWGDFLSVLAGLSWGMTTAVIRTTRLSSLPAAQTLLYQLVVACVLLVPTALLLGQGAIHWTPVSMGTLFFQAVIVSFVSFLMWFWMLRHYLASRLGVFSFLTPLCGVLAGGWFLGESIEPSFLAGAGLVLAGILVVSGASRLKAAKARLA</sequence>
<dbReference type="EMBL" id="FTOA01000003">
    <property type="protein sequence ID" value="SIS73434.1"/>
    <property type="molecule type" value="Genomic_DNA"/>
</dbReference>
<dbReference type="Pfam" id="PF00892">
    <property type="entry name" value="EamA"/>
    <property type="match status" value="2"/>
</dbReference>
<comment type="subcellular location">
    <subcellularLocation>
        <location evidence="1">Membrane</location>
        <topology evidence="1">Multi-pass membrane protein</topology>
    </subcellularLocation>
</comment>
<evidence type="ECO:0000313" key="8">
    <source>
        <dbReference type="EMBL" id="SIS73434.1"/>
    </source>
</evidence>
<dbReference type="RefSeq" id="WP_076400431.1">
    <property type="nucleotide sequence ID" value="NZ_FTOA01000003.1"/>
</dbReference>
<evidence type="ECO:0000256" key="2">
    <source>
        <dbReference type="ARBA" id="ARBA00007362"/>
    </source>
</evidence>
<proteinExistence type="inferred from homology"/>
<evidence type="ECO:0000259" key="7">
    <source>
        <dbReference type="Pfam" id="PF00892"/>
    </source>
</evidence>
<dbReference type="AlphaFoldDB" id="A0A1N7LI24"/>
<dbReference type="InterPro" id="IPR050638">
    <property type="entry name" value="AA-Vitamin_Transporters"/>
</dbReference>
<feature type="transmembrane region" description="Helical" evidence="6">
    <location>
        <begin position="7"/>
        <end position="24"/>
    </location>
</feature>
<dbReference type="InterPro" id="IPR000620">
    <property type="entry name" value="EamA_dom"/>
</dbReference>
<evidence type="ECO:0000256" key="3">
    <source>
        <dbReference type="ARBA" id="ARBA00022692"/>
    </source>
</evidence>
<comment type="similarity">
    <text evidence="2">Belongs to the EamA transporter family.</text>
</comment>
<feature type="transmembrane region" description="Helical" evidence="6">
    <location>
        <begin position="127"/>
        <end position="145"/>
    </location>
</feature>
<dbReference type="SUPFAM" id="SSF103481">
    <property type="entry name" value="Multidrug resistance efflux transporter EmrE"/>
    <property type="match status" value="2"/>
</dbReference>
<gene>
    <name evidence="8" type="ORF">SAMN05421779_103339</name>
</gene>
<evidence type="ECO:0000256" key="5">
    <source>
        <dbReference type="ARBA" id="ARBA00023136"/>
    </source>
</evidence>
<keyword evidence="5 6" id="KW-0472">Membrane</keyword>
<evidence type="ECO:0000256" key="1">
    <source>
        <dbReference type="ARBA" id="ARBA00004141"/>
    </source>
</evidence>
<feature type="transmembrane region" description="Helical" evidence="6">
    <location>
        <begin position="36"/>
        <end position="57"/>
    </location>
</feature>
<feature type="domain" description="EamA" evidence="7">
    <location>
        <begin position="159"/>
        <end position="295"/>
    </location>
</feature>
<feature type="transmembrane region" description="Helical" evidence="6">
    <location>
        <begin position="222"/>
        <end position="243"/>
    </location>
</feature>
<feature type="transmembrane region" description="Helical" evidence="6">
    <location>
        <begin position="157"/>
        <end position="181"/>
    </location>
</feature>
<dbReference type="STRING" id="80876.SAMN05421779_103339"/>
<dbReference type="Proteomes" id="UP000185678">
    <property type="component" value="Unassembled WGS sequence"/>
</dbReference>
<keyword evidence="4 6" id="KW-1133">Transmembrane helix</keyword>
<dbReference type="GO" id="GO:0016020">
    <property type="term" value="C:membrane"/>
    <property type="evidence" value="ECO:0007669"/>
    <property type="project" value="UniProtKB-SubCell"/>
</dbReference>
<evidence type="ECO:0000313" key="9">
    <source>
        <dbReference type="Proteomes" id="UP000185678"/>
    </source>
</evidence>
<dbReference type="PANTHER" id="PTHR32322">
    <property type="entry name" value="INNER MEMBRANE TRANSPORTER"/>
    <property type="match status" value="1"/>
</dbReference>
<protein>
    <submittedName>
        <fullName evidence="8">Threonine/homoserine efflux transporter RhtA</fullName>
    </submittedName>
</protein>
<feature type="transmembrane region" description="Helical" evidence="6">
    <location>
        <begin position="193"/>
        <end position="216"/>
    </location>
</feature>
<dbReference type="OrthoDB" id="184388at2"/>
<reference evidence="8 9" key="1">
    <citation type="submission" date="2017-01" db="EMBL/GenBank/DDBJ databases">
        <authorList>
            <person name="Mah S.A."/>
            <person name="Swanson W.J."/>
            <person name="Moy G.W."/>
            <person name="Vacquier V.D."/>
        </authorList>
    </citation>
    <scope>NUCLEOTIDE SEQUENCE [LARGE SCALE GENOMIC DNA]</scope>
    <source>
        <strain evidence="8 9">DSM 11589</strain>
    </source>
</reference>
<feature type="transmembrane region" description="Helical" evidence="6">
    <location>
        <begin position="279"/>
        <end position="297"/>
    </location>
</feature>
<keyword evidence="9" id="KW-1185">Reference proteome</keyword>
<keyword evidence="3 6" id="KW-0812">Transmembrane</keyword>
<feature type="transmembrane region" description="Helical" evidence="6">
    <location>
        <begin position="94"/>
        <end position="115"/>
    </location>
</feature>